<dbReference type="EMBL" id="DRCV01000086">
    <property type="protein sequence ID" value="HDK37758.1"/>
    <property type="molecule type" value="Genomic_DNA"/>
</dbReference>
<dbReference type="AlphaFoldDB" id="A0A831K278"/>
<feature type="non-terminal residue" evidence="7">
    <location>
        <position position="96"/>
    </location>
</feature>
<evidence type="ECO:0000256" key="1">
    <source>
        <dbReference type="ARBA" id="ARBA00000370"/>
    </source>
</evidence>
<dbReference type="InterPro" id="IPR004456">
    <property type="entry name" value="Pglycerate_mutase_ApgM"/>
</dbReference>
<sequence>MKQVHAADEEPGSPGFRRKCALLIIDGLGDLPNSELGGKTPLEAAHTPVFDRLLMAGRYGLVDPIIPGKIPNTHSGTGMLMGLLPGQAGLLHRGPV</sequence>
<evidence type="ECO:0000256" key="3">
    <source>
        <dbReference type="ARBA" id="ARBA00004921"/>
    </source>
</evidence>
<evidence type="ECO:0000313" key="7">
    <source>
        <dbReference type="EMBL" id="HDK37758.1"/>
    </source>
</evidence>
<proteinExistence type="inferred from homology"/>
<evidence type="ECO:0000259" key="6">
    <source>
        <dbReference type="Pfam" id="PF01676"/>
    </source>
</evidence>
<reference evidence="7" key="1">
    <citation type="journal article" date="2020" name="mSystems">
        <title>Genome- and Community-Level Interaction Insights into Carbon Utilization and Element Cycling Functions of Hydrothermarchaeota in Hydrothermal Sediment.</title>
        <authorList>
            <person name="Zhou Z."/>
            <person name="Liu Y."/>
            <person name="Xu W."/>
            <person name="Pan J."/>
            <person name="Luo Z.H."/>
            <person name="Li M."/>
        </authorList>
    </citation>
    <scope>NUCLEOTIDE SEQUENCE [LARGE SCALE GENOMIC DNA]</scope>
    <source>
        <strain evidence="7">HyVt-26</strain>
    </source>
</reference>
<protein>
    <recommendedName>
        <fullName evidence="6">Metalloenzyme domain-containing protein</fullName>
    </recommendedName>
</protein>
<dbReference type="Gene3D" id="3.40.720.10">
    <property type="entry name" value="Alkaline Phosphatase, subunit A"/>
    <property type="match status" value="1"/>
</dbReference>
<dbReference type="Proteomes" id="UP000885822">
    <property type="component" value="Unassembled WGS sequence"/>
</dbReference>
<comment type="pathway">
    <text evidence="3">Carbohydrate degradation.</text>
</comment>
<dbReference type="GO" id="GO:0006096">
    <property type="term" value="P:glycolytic process"/>
    <property type="evidence" value="ECO:0007669"/>
    <property type="project" value="UniProtKB-KW"/>
</dbReference>
<gene>
    <name evidence="7" type="ORF">ENG92_01915</name>
</gene>
<dbReference type="InterPro" id="IPR017850">
    <property type="entry name" value="Alkaline_phosphatase_core_sf"/>
</dbReference>
<evidence type="ECO:0000256" key="5">
    <source>
        <dbReference type="ARBA" id="ARBA00023152"/>
    </source>
</evidence>
<dbReference type="InterPro" id="IPR006124">
    <property type="entry name" value="Metalloenzyme"/>
</dbReference>
<dbReference type="Pfam" id="PF01676">
    <property type="entry name" value="Metalloenzyme"/>
    <property type="match status" value="1"/>
</dbReference>
<comment type="catalytic activity">
    <reaction evidence="1">
        <text>(2R)-2-phosphoglycerate = (2R)-3-phosphoglycerate</text>
        <dbReference type="Rhea" id="RHEA:15901"/>
        <dbReference type="ChEBI" id="CHEBI:58272"/>
        <dbReference type="ChEBI" id="CHEBI:58289"/>
        <dbReference type="EC" id="5.4.2.12"/>
    </reaction>
</comment>
<dbReference type="GO" id="GO:0046872">
    <property type="term" value="F:metal ion binding"/>
    <property type="evidence" value="ECO:0007669"/>
    <property type="project" value="InterPro"/>
</dbReference>
<accession>A0A831K278</accession>
<comment type="similarity">
    <text evidence="4">Belongs to the BPG-independent phosphoglycerate mutase family. A-PGAM subfamily.</text>
</comment>
<comment type="function">
    <text evidence="2">Catalyzes the interconversion of 2-phosphoglycerate and 3-phosphoglycerate.</text>
</comment>
<feature type="domain" description="Metalloenzyme" evidence="6">
    <location>
        <begin position="19"/>
        <end position="76"/>
    </location>
</feature>
<dbReference type="GO" id="GO:0004619">
    <property type="term" value="F:phosphoglycerate mutase activity"/>
    <property type="evidence" value="ECO:0007669"/>
    <property type="project" value="UniProtKB-EC"/>
</dbReference>
<dbReference type="PANTHER" id="PTHR31209:SF0">
    <property type="entry name" value="METALLOENZYME DOMAIN-CONTAINING PROTEIN"/>
    <property type="match status" value="1"/>
</dbReference>
<evidence type="ECO:0000256" key="2">
    <source>
        <dbReference type="ARBA" id="ARBA00002315"/>
    </source>
</evidence>
<dbReference type="PANTHER" id="PTHR31209">
    <property type="entry name" value="COFACTOR-INDEPENDENT PHOSPHOGLYCERATE MUTASE"/>
    <property type="match status" value="1"/>
</dbReference>
<evidence type="ECO:0000256" key="4">
    <source>
        <dbReference type="ARBA" id="ARBA00005524"/>
    </source>
</evidence>
<keyword evidence="5" id="KW-0324">Glycolysis</keyword>
<organism evidence="7">
    <name type="scientific">Thiolapillus brandeum</name>
    <dbReference type="NCBI Taxonomy" id="1076588"/>
    <lineage>
        <taxon>Bacteria</taxon>
        <taxon>Pseudomonadati</taxon>
        <taxon>Pseudomonadota</taxon>
        <taxon>Gammaproteobacteria</taxon>
        <taxon>Chromatiales</taxon>
        <taxon>Sedimenticolaceae</taxon>
        <taxon>Thiolapillus</taxon>
    </lineage>
</organism>
<comment type="caution">
    <text evidence="7">The sequence shown here is derived from an EMBL/GenBank/DDBJ whole genome shotgun (WGS) entry which is preliminary data.</text>
</comment>
<name>A0A831K278_9GAMM</name>
<dbReference type="SUPFAM" id="SSF53649">
    <property type="entry name" value="Alkaline phosphatase-like"/>
    <property type="match status" value="1"/>
</dbReference>